<reference evidence="1" key="1">
    <citation type="submission" date="2018-02" db="EMBL/GenBank/DDBJ databases">
        <title>Rhizophora mucronata_Transcriptome.</title>
        <authorList>
            <person name="Meera S.P."/>
            <person name="Sreeshan A."/>
            <person name="Augustine A."/>
        </authorList>
    </citation>
    <scope>NUCLEOTIDE SEQUENCE</scope>
    <source>
        <tissue evidence="1">Leaf</tissue>
    </source>
</reference>
<proteinExistence type="predicted"/>
<protein>
    <submittedName>
        <fullName evidence="1">Uncharacterized protein</fullName>
    </submittedName>
</protein>
<organism evidence="1">
    <name type="scientific">Rhizophora mucronata</name>
    <name type="common">Asiatic mangrove</name>
    <dbReference type="NCBI Taxonomy" id="61149"/>
    <lineage>
        <taxon>Eukaryota</taxon>
        <taxon>Viridiplantae</taxon>
        <taxon>Streptophyta</taxon>
        <taxon>Embryophyta</taxon>
        <taxon>Tracheophyta</taxon>
        <taxon>Spermatophyta</taxon>
        <taxon>Magnoliopsida</taxon>
        <taxon>eudicotyledons</taxon>
        <taxon>Gunneridae</taxon>
        <taxon>Pentapetalae</taxon>
        <taxon>rosids</taxon>
        <taxon>fabids</taxon>
        <taxon>Malpighiales</taxon>
        <taxon>Rhizophoraceae</taxon>
        <taxon>Rhizophora</taxon>
    </lineage>
</organism>
<dbReference type="EMBL" id="GGEC01031633">
    <property type="protein sequence ID" value="MBX12117.1"/>
    <property type="molecule type" value="Transcribed_RNA"/>
</dbReference>
<accession>A0A2P2L2A6</accession>
<name>A0A2P2L2A6_RHIMU</name>
<evidence type="ECO:0000313" key="1">
    <source>
        <dbReference type="EMBL" id="MBX12117.1"/>
    </source>
</evidence>
<sequence>MYLPKNKHTRQLRNVFKLLNINKEHLSHQTNFSGSMLQMHRKITKYNSIWYLGAELQQERVSPFFMWCITTPS</sequence>
<dbReference type="AlphaFoldDB" id="A0A2P2L2A6"/>